<feature type="region of interest" description="Disordered" evidence="1">
    <location>
        <begin position="156"/>
        <end position="178"/>
    </location>
</feature>
<dbReference type="EMBL" id="CP144745">
    <property type="protein sequence ID" value="WVZ53794.1"/>
    <property type="molecule type" value="Genomic_DNA"/>
</dbReference>
<dbReference type="InterPro" id="IPR011676">
    <property type="entry name" value="DUF1618"/>
</dbReference>
<feature type="compositionally biased region" description="Low complexity" evidence="1">
    <location>
        <begin position="45"/>
        <end position="59"/>
    </location>
</feature>
<keyword evidence="4" id="KW-1185">Reference proteome</keyword>
<name>A0AAQ3PW27_PASNO</name>
<reference evidence="3 4" key="1">
    <citation type="submission" date="2024-02" db="EMBL/GenBank/DDBJ databases">
        <title>High-quality chromosome-scale genome assembly of Pensacola bahiagrass (Paspalum notatum Flugge var. saurae).</title>
        <authorList>
            <person name="Vega J.M."/>
            <person name="Podio M."/>
            <person name="Orjuela J."/>
            <person name="Siena L.A."/>
            <person name="Pessino S.C."/>
            <person name="Combes M.C."/>
            <person name="Mariac C."/>
            <person name="Albertini E."/>
            <person name="Pupilli F."/>
            <person name="Ortiz J.P.A."/>
            <person name="Leblanc O."/>
        </authorList>
    </citation>
    <scope>NUCLEOTIDE SEQUENCE [LARGE SCALE GENOMIC DNA]</scope>
    <source>
        <strain evidence="3">R1</strain>
        <tissue evidence="3">Leaf</tissue>
    </source>
</reference>
<feature type="domain" description="DUF1618" evidence="2">
    <location>
        <begin position="273"/>
        <end position="424"/>
    </location>
</feature>
<feature type="compositionally biased region" description="Low complexity" evidence="1">
    <location>
        <begin position="158"/>
        <end position="171"/>
    </location>
</feature>
<dbReference type="Pfam" id="PF07762">
    <property type="entry name" value="DUF1618"/>
    <property type="match status" value="1"/>
</dbReference>
<accession>A0AAQ3PW27</accession>
<sequence length="501" mass="55097">MSSSGHRRSRRSFDYGSSSSSSASGKSTRASTGDTDVPGGDPCSKRLSGSLSRGGSPESSYPSWVLLNQFGACRDGFHGDRTTSATSRTSNGKQVSVSLELVEPPGTSVLIVDYPQAQAPSTSFPQVIAAHRDVVLLDIISPGSCRASDGHDHFVYQASSSSSSSSRRPSLSPLPAPPEIVLMDQENMGVMPSTSQDQADDEDPSFMVAHLETSWQCPGSKPSEATVHMFRSAGSGEWETFENLRVRRCHGGRDLWWWSTDAVVPYQGRFLIWVDYYRGVILLDTSSQSEKDAPPLELRYVPLPLDKDAVSTDPDDIELGRGQPEESRCVCATRDGIKFVSVDTRHCSSFGVGHLGMLKWKHTFWVTTWSLREDNGCGYTWIKDATMSQGELWAALDSDSERQCIPHMTPEFPVVNMENPDAVCFRLDDDDDSDDDDPEEPAWMIEVHMKKKALLAATAYSKKKCLNGVKVDEGTIKSARTDSYDHALFPSELPSYLDGKH</sequence>
<feature type="region of interest" description="Disordered" evidence="1">
    <location>
        <begin position="1"/>
        <end position="59"/>
    </location>
</feature>
<dbReference type="PANTHER" id="PTHR33074">
    <property type="entry name" value="EXPRESSED PROTEIN-RELATED"/>
    <property type="match status" value="1"/>
</dbReference>
<dbReference type="PANTHER" id="PTHR33074:SF75">
    <property type="entry name" value="OS01G0189800 PROTEIN"/>
    <property type="match status" value="1"/>
</dbReference>
<evidence type="ECO:0000313" key="3">
    <source>
        <dbReference type="EMBL" id="WVZ53794.1"/>
    </source>
</evidence>
<feature type="compositionally biased region" description="Basic residues" evidence="1">
    <location>
        <begin position="1"/>
        <end position="10"/>
    </location>
</feature>
<feature type="compositionally biased region" description="Low complexity" evidence="1">
    <location>
        <begin position="14"/>
        <end position="31"/>
    </location>
</feature>
<evidence type="ECO:0000256" key="1">
    <source>
        <dbReference type="SAM" id="MobiDB-lite"/>
    </source>
</evidence>
<evidence type="ECO:0000259" key="2">
    <source>
        <dbReference type="Pfam" id="PF07762"/>
    </source>
</evidence>
<dbReference type="AlphaFoldDB" id="A0AAQ3PW27"/>
<organism evidence="3 4">
    <name type="scientific">Paspalum notatum var. saurae</name>
    <dbReference type="NCBI Taxonomy" id="547442"/>
    <lineage>
        <taxon>Eukaryota</taxon>
        <taxon>Viridiplantae</taxon>
        <taxon>Streptophyta</taxon>
        <taxon>Embryophyta</taxon>
        <taxon>Tracheophyta</taxon>
        <taxon>Spermatophyta</taxon>
        <taxon>Magnoliopsida</taxon>
        <taxon>Liliopsida</taxon>
        <taxon>Poales</taxon>
        <taxon>Poaceae</taxon>
        <taxon>PACMAD clade</taxon>
        <taxon>Panicoideae</taxon>
        <taxon>Andropogonodae</taxon>
        <taxon>Paspaleae</taxon>
        <taxon>Paspalinae</taxon>
        <taxon>Paspalum</taxon>
    </lineage>
</organism>
<evidence type="ECO:0000313" key="4">
    <source>
        <dbReference type="Proteomes" id="UP001341281"/>
    </source>
</evidence>
<gene>
    <name evidence="3" type="ORF">U9M48_004688</name>
</gene>
<proteinExistence type="predicted"/>
<protein>
    <recommendedName>
        <fullName evidence="2">DUF1618 domain-containing protein</fullName>
    </recommendedName>
</protein>
<dbReference type="Proteomes" id="UP001341281">
    <property type="component" value="Chromosome 01"/>
</dbReference>